<comment type="caution">
    <text evidence="17">The sequence shown here is derived from an EMBL/GenBank/DDBJ whole genome shotgun (WGS) entry which is preliminary data.</text>
</comment>
<dbReference type="Pfam" id="PF02563">
    <property type="entry name" value="Poly_export"/>
    <property type="match status" value="1"/>
</dbReference>
<keyword evidence="18" id="KW-1185">Reference proteome</keyword>
<dbReference type="Gene3D" id="3.10.560.10">
    <property type="entry name" value="Outer membrane lipoprotein wza domain like"/>
    <property type="match status" value="2"/>
</dbReference>
<name>A0ABY2QIP8_9SPHN</name>
<evidence type="ECO:0000256" key="13">
    <source>
        <dbReference type="ARBA" id="ARBA00023237"/>
    </source>
</evidence>
<feature type="domain" description="SLBB" evidence="16">
    <location>
        <begin position="196"/>
        <end position="268"/>
    </location>
</feature>
<dbReference type="InterPro" id="IPR049712">
    <property type="entry name" value="Poly_export"/>
</dbReference>
<feature type="domain" description="SLBB" evidence="16">
    <location>
        <begin position="279"/>
        <end position="375"/>
    </location>
</feature>
<proteinExistence type="inferred from homology"/>
<evidence type="ECO:0000256" key="3">
    <source>
        <dbReference type="ARBA" id="ARBA00022448"/>
    </source>
</evidence>
<evidence type="ECO:0000259" key="16">
    <source>
        <dbReference type="Pfam" id="PF22461"/>
    </source>
</evidence>
<dbReference type="Pfam" id="PF22461">
    <property type="entry name" value="SLBB_2"/>
    <property type="match status" value="2"/>
</dbReference>
<feature type="domain" description="Polysaccharide export protein N-terminal" evidence="15">
    <location>
        <begin position="92"/>
        <end position="188"/>
    </location>
</feature>
<keyword evidence="3" id="KW-0813">Transport</keyword>
<keyword evidence="14" id="KW-0449">Lipoprotein</keyword>
<keyword evidence="7" id="KW-0732">Signal</keyword>
<dbReference type="PANTHER" id="PTHR33619:SF3">
    <property type="entry name" value="POLYSACCHARIDE EXPORT PROTEIN GFCE-RELATED"/>
    <property type="match status" value="1"/>
</dbReference>
<keyword evidence="6" id="KW-0812">Transmembrane</keyword>
<keyword evidence="12" id="KW-0564">Palmitate</keyword>
<keyword evidence="11" id="KW-0472">Membrane</keyword>
<keyword evidence="8" id="KW-0625">Polysaccharide transport</keyword>
<evidence type="ECO:0000256" key="10">
    <source>
        <dbReference type="ARBA" id="ARBA00023114"/>
    </source>
</evidence>
<reference evidence="17 18" key="1">
    <citation type="submission" date="2019-04" db="EMBL/GenBank/DDBJ databases">
        <title>Microbes associate with the intestines of laboratory mice.</title>
        <authorList>
            <person name="Navarre W."/>
            <person name="Wong E."/>
            <person name="Huang K.C."/>
            <person name="Tropini C."/>
            <person name="Ng K."/>
            <person name="Yu B."/>
        </authorList>
    </citation>
    <scope>NUCLEOTIDE SEQUENCE [LARGE SCALE GENOMIC DNA]</scope>
    <source>
        <strain evidence="17 18">NM83_B4-11</strain>
    </source>
</reference>
<evidence type="ECO:0000256" key="9">
    <source>
        <dbReference type="ARBA" id="ARBA00023065"/>
    </source>
</evidence>
<comment type="similarity">
    <text evidence="2">Belongs to the BexD/CtrA/VexA family.</text>
</comment>
<protein>
    <submittedName>
        <fullName evidence="17">Polysaccharide export protein</fullName>
    </submittedName>
</protein>
<evidence type="ECO:0000256" key="6">
    <source>
        <dbReference type="ARBA" id="ARBA00022692"/>
    </source>
</evidence>
<dbReference type="EMBL" id="SSTI01000008">
    <property type="protein sequence ID" value="THG39372.1"/>
    <property type="molecule type" value="Genomic_DNA"/>
</dbReference>
<organism evidence="17 18">
    <name type="scientific">Sphingomonas olei</name>
    <dbReference type="NCBI Taxonomy" id="1886787"/>
    <lineage>
        <taxon>Bacteria</taxon>
        <taxon>Pseudomonadati</taxon>
        <taxon>Pseudomonadota</taxon>
        <taxon>Alphaproteobacteria</taxon>
        <taxon>Sphingomonadales</taxon>
        <taxon>Sphingomonadaceae</taxon>
        <taxon>Sphingomonas</taxon>
    </lineage>
</organism>
<dbReference type="Gene3D" id="3.30.1950.10">
    <property type="entry name" value="wza like domain"/>
    <property type="match status" value="1"/>
</dbReference>
<evidence type="ECO:0000256" key="2">
    <source>
        <dbReference type="ARBA" id="ARBA00009450"/>
    </source>
</evidence>
<evidence type="ECO:0000256" key="12">
    <source>
        <dbReference type="ARBA" id="ARBA00023139"/>
    </source>
</evidence>
<sequence length="405" mass="42590">MTRHTPRYLTPAHPTGARRLRRWIAGTITLAMLSGCTAFGGSGPSTGAVKRAYKEGYAAADIQVMDLDSNVIQRVRAATQSQRFAQVFGSTPPTATVIGSGDILDVAVWEAPPAVLFGATSVDPRLAANPMVAQSAAIPQQMVSEEGTISVPFVGQLAVRGRTPQQVERLIIAGLAGRAHAPQAVVRVVQNDSRAVTILGEVAASRRMPLTGRGERLLDALAAAGGTRQPVGKMTVQLARGGRTAIMPLETIIAEPAQNVTLAPGDVVTALFQPFSFIALGAVAQNAEVPFEGGGLSLAQALGRIGGLRDDRASVHGVFIFRLEDPAALAPEVAATARRTADGRIPVIYRLDMSNGTALFAAQDFQIRNRDVLYVSNAPLVDFQKFLNTVSNAAFSIIGIGNALN</sequence>
<evidence type="ECO:0000256" key="7">
    <source>
        <dbReference type="ARBA" id="ARBA00022729"/>
    </source>
</evidence>
<dbReference type="InterPro" id="IPR003715">
    <property type="entry name" value="Poly_export_N"/>
</dbReference>
<evidence type="ECO:0000256" key="11">
    <source>
        <dbReference type="ARBA" id="ARBA00023136"/>
    </source>
</evidence>
<dbReference type="InterPro" id="IPR054765">
    <property type="entry name" value="SLBB_dom"/>
</dbReference>
<evidence type="ECO:0000313" key="17">
    <source>
        <dbReference type="EMBL" id="THG39372.1"/>
    </source>
</evidence>
<keyword evidence="10" id="KW-0626">Porin</keyword>
<dbReference type="RefSeq" id="WP_125945569.1">
    <property type="nucleotide sequence ID" value="NZ_SSTI01000008.1"/>
</dbReference>
<keyword evidence="13" id="KW-0998">Cell outer membrane</keyword>
<evidence type="ECO:0000259" key="15">
    <source>
        <dbReference type="Pfam" id="PF02563"/>
    </source>
</evidence>
<keyword evidence="9" id="KW-0406">Ion transport</keyword>
<keyword evidence="5" id="KW-0762">Sugar transport</keyword>
<evidence type="ECO:0000256" key="4">
    <source>
        <dbReference type="ARBA" id="ARBA00022452"/>
    </source>
</evidence>
<evidence type="ECO:0000256" key="8">
    <source>
        <dbReference type="ARBA" id="ARBA00023047"/>
    </source>
</evidence>
<gene>
    <name evidence="17" type="ORF">E5988_11840</name>
</gene>
<keyword evidence="4" id="KW-1134">Transmembrane beta strand</keyword>
<evidence type="ECO:0000256" key="1">
    <source>
        <dbReference type="ARBA" id="ARBA00004571"/>
    </source>
</evidence>
<comment type="subcellular location">
    <subcellularLocation>
        <location evidence="1">Cell outer membrane</location>
        <topology evidence="1">Multi-pass membrane protein</topology>
    </subcellularLocation>
</comment>
<dbReference type="Proteomes" id="UP000308038">
    <property type="component" value="Unassembled WGS sequence"/>
</dbReference>
<evidence type="ECO:0000256" key="5">
    <source>
        <dbReference type="ARBA" id="ARBA00022597"/>
    </source>
</evidence>
<accession>A0ABY2QIP8</accession>
<dbReference type="PANTHER" id="PTHR33619">
    <property type="entry name" value="POLYSACCHARIDE EXPORT PROTEIN GFCE-RELATED"/>
    <property type="match status" value="1"/>
</dbReference>
<evidence type="ECO:0000256" key="14">
    <source>
        <dbReference type="ARBA" id="ARBA00023288"/>
    </source>
</evidence>
<evidence type="ECO:0000313" key="18">
    <source>
        <dbReference type="Proteomes" id="UP000308038"/>
    </source>
</evidence>